<evidence type="ECO:0000313" key="2">
    <source>
        <dbReference type="EMBL" id="SEN24717.1"/>
    </source>
</evidence>
<protein>
    <submittedName>
        <fullName evidence="2">Uncharacterized protein, UPF0248 family</fullName>
    </submittedName>
</protein>
<dbReference type="RefSeq" id="WP_074744881.1">
    <property type="nucleotide sequence ID" value="NZ_FOCT01000003.1"/>
</dbReference>
<sequence length="93" mass="11237">MTPIQDLLSQIRWDESFGKGNFVIGYYDRKTGEIIQVPLQQMQLIANDHFFFHFTDQEGRTREVPLHRIREVYRNGELIWHRRTINDEEDSRS</sequence>
<feature type="domain" description="MJ1316 RNA cyclic group end recognition" evidence="1">
    <location>
        <begin position="1"/>
        <end position="82"/>
    </location>
</feature>
<evidence type="ECO:0000259" key="1">
    <source>
        <dbReference type="Pfam" id="PF04457"/>
    </source>
</evidence>
<dbReference type="Proteomes" id="UP000183898">
    <property type="component" value="Unassembled WGS sequence"/>
</dbReference>
<dbReference type="AlphaFoldDB" id="A0A1H8F0U7"/>
<evidence type="ECO:0000313" key="3">
    <source>
        <dbReference type="Proteomes" id="UP000183898"/>
    </source>
</evidence>
<reference evidence="2 3" key="1">
    <citation type="submission" date="2016-10" db="EMBL/GenBank/DDBJ databases">
        <authorList>
            <person name="de Groot N.N."/>
        </authorList>
    </citation>
    <scope>NUCLEOTIDE SEQUENCE [LARGE SCALE GENOMIC DNA]</scope>
    <source>
        <strain evidence="2 3">Nl18</strain>
    </source>
</reference>
<accession>A0A1H8F0U7</accession>
<name>A0A1H8F0U7_9PROT</name>
<dbReference type="Pfam" id="PF04457">
    <property type="entry name" value="MJ1316"/>
    <property type="match status" value="1"/>
</dbReference>
<organism evidence="2 3">
    <name type="scientific">Nitrosospira multiformis</name>
    <dbReference type="NCBI Taxonomy" id="1231"/>
    <lineage>
        <taxon>Bacteria</taxon>
        <taxon>Pseudomonadati</taxon>
        <taxon>Pseudomonadota</taxon>
        <taxon>Betaproteobacteria</taxon>
        <taxon>Nitrosomonadales</taxon>
        <taxon>Nitrosomonadaceae</taxon>
        <taxon>Nitrosospira</taxon>
    </lineage>
</organism>
<dbReference type="InterPro" id="IPR040459">
    <property type="entry name" value="MJ1316"/>
</dbReference>
<dbReference type="EMBL" id="FOCT01000003">
    <property type="protein sequence ID" value="SEN24717.1"/>
    <property type="molecule type" value="Genomic_DNA"/>
</dbReference>
<proteinExistence type="predicted"/>
<gene>
    <name evidence="2" type="ORF">SAMN05216404_103189</name>
</gene>